<feature type="signal peptide" evidence="1">
    <location>
        <begin position="1"/>
        <end position="22"/>
    </location>
</feature>
<dbReference type="InterPro" id="IPR000998">
    <property type="entry name" value="MAM_dom"/>
</dbReference>
<dbReference type="PANTHER" id="PTHR23282:SF101">
    <property type="entry name" value="MAM DOMAIN-CONTAINING PROTEIN"/>
    <property type="match status" value="1"/>
</dbReference>
<evidence type="ECO:0000313" key="3">
    <source>
        <dbReference type="EnsemblMetazoa" id="G34964.2:cds"/>
    </source>
</evidence>
<evidence type="ECO:0000313" key="4">
    <source>
        <dbReference type="Proteomes" id="UP000005408"/>
    </source>
</evidence>
<keyword evidence="1" id="KW-0732">Signal</keyword>
<dbReference type="InterPro" id="IPR013320">
    <property type="entry name" value="ConA-like_dom_sf"/>
</dbReference>
<dbReference type="CDD" id="cd06263">
    <property type="entry name" value="MAM"/>
    <property type="match status" value="1"/>
</dbReference>
<organism evidence="3 4">
    <name type="scientific">Magallana gigas</name>
    <name type="common">Pacific oyster</name>
    <name type="synonym">Crassostrea gigas</name>
    <dbReference type="NCBI Taxonomy" id="29159"/>
    <lineage>
        <taxon>Eukaryota</taxon>
        <taxon>Metazoa</taxon>
        <taxon>Spiralia</taxon>
        <taxon>Lophotrochozoa</taxon>
        <taxon>Mollusca</taxon>
        <taxon>Bivalvia</taxon>
        <taxon>Autobranchia</taxon>
        <taxon>Pteriomorphia</taxon>
        <taxon>Ostreida</taxon>
        <taxon>Ostreoidea</taxon>
        <taxon>Ostreidae</taxon>
        <taxon>Magallana</taxon>
    </lineage>
</organism>
<dbReference type="InterPro" id="IPR051560">
    <property type="entry name" value="MAM_domain-containing"/>
</dbReference>
<name>A0A8W8MTB0_MAGGI</name>
<sequence length="237" mass="26803">MCIVMKRCILLVITVLILKTDAGLTNFETSSRDWFNDLFRDDLNWKLHRGQVTNRHGRGNYLYLTTSTSNGKSAILESRILRTAKRGSCVSFWYRISGKNPGELKLKRMEMTGTKIRTRKLWLREGDQGRAWNFARVSIPPNPHTRYYQIIMESKLGSGRGGVVALDDIDLDANPCSNSLENGGFVVDFETKVTAMKNKRYGDHFDWVITKSRAPNSGTGPARDVTSGIGHYLHLST</sequence>
<feature type="domain" description="MAM" evidence="2">
    <location>
        <begin position="23"/>
        <end position="178"/>
    </location>
</feature>
<evidence type="ECO:0000256" key="1">
    <source>
        <dbReference type="SAM" id="SignalP"/>
    </source>
</evidence>
<dbReference type="GO" id="GO:0016020">
    <property type="term" value="C:membrane"/>
    <property type="evidence" value="ECO:0007669"/>
    <property type="project" value="InterPro"/>
</dbReference>
<dbReference type="AlphaFoldDB" id="A0A8W8MTB0"/>
<protein>
    <recommendedName>
        <fullName evidence="2">MAM domain-containing protein</fullName>
    </recommendedName>
</protein>
<dbReference type="Proteomes" id="UP000005408">
    <property type="component" value="Unassembled WGS sequence"/>
</dbReference>
<dbReference type="SUPFAM" id="SSF49899">
    <property type="entry name" value="Concanavalin A-like lectins/glucanases"/>
    <property type="match status" value="1"/>
</dbReference>
<dbReference type="Gene3D" id="2.60.120.200">
    <property type="match status" value="1"/>
</dbReference>
<dbReference type="EnsemblMetazoa" id="G34964.3">
    <property type="protein sequence ID" value="G34964.3:cds"/>
    <property type="gene ID" value="G34964"/>
</dbReference>
<dbReference type="PROSITE" id="PS50060">
    <property type="entry name" value="MAM_2"/>
    <property type="match status" value="1"/>
</dbReference>
<dbReference type="EnsemblMetazoa" id="G34964.2">
    <property type="protein sequence ID" value="G34964.2:cds"/>
    <property type="gene ID" value="G34964"/>
</dbReference>
<proteinExistence type="predicted"/>
<reference evidence="3" key="1">
    <citation type="submission" date="2022-08" db="UniProtKB">
        <authorList>
            <consortium name="EnsemblMetazoa"/>
        </authorList>
    </citation>
    <scope>IDENTIFICATION</scope>
    <source>
        <strain evidence="3">05x7-T-G4-1.051#20</strain>
    </source>
</reference>
<evidence type="ECO:0000259" key="2">
    <source>
        <dbReference type="PROSITE" id="PS50060"/>
    </source>
</evidence>
<dbReference type="SMART" id="SM00137">
    <property type="entry name" value="MAM"/>
    <property type="match status" value="1"/>
</dbReference>
<keyword evidence="4" id="KW-1185">Reference proteome</keyword>
<accession>A0A8W8MTB0</accession>
<dbReference type="Pfam" id="PF00629">
    <property type="entry name" value="MAM"/>
    <property type="match status" value="1"/>
</dbReference>
<dbReference type="PANTHER" id="PTHR23282">
    <property type="entry name" value="APICAL ENDOSOMAL GLYCOPROTEIN PRECURSOR"/>
    <property type="match status" value="1"/>
</dbReference>
<feature type="chain" id="PRO_5042431922" description="MAM domain-containing protein" evidence="1">
    <location>
        <begin position="23"/>
        <end position="237"/>
    </location>
</feature>